<name>A0A2G8KFT2_STIJA</name>
<evidence type="ECO:0000256" key="5">
    <source>
        <dbReference type="ARBA" id="ARBA00022801"/>
    </source>
</evidence>
<keyword evidence="1" id="KW-0808">Transferase</keyword>
<dbReference type="PANTHER" id="PTHR37984">
    <property type="entry name" value="PROTEIN CBG26694"/>
    <property type="match status" value="1"/>
</dbReference>
<evidence type="ECO:0000256" key="2">
    <source>
        <dbReference type="ARBA" id="ARBA00022695"/>
    </source>
</evidence>
<evidence type="ECO:0000256" key="3">
    <source>
        <dbReference type="ARBA" id="ARBA00022722"/>
    </source>
</evidence>
<evidence type="ECO:0000256" key="1">
    <source>
        <dbReference type="ARBA" id="ARBA00022679"/>
    </source>
</evidence>
<keyword evidence="3" id="KW-0540">Nuclease</keyword>
<evidence type="ECO:0000256" key="7">
    <source>
        <dbReference type="SAM" id="MobiDB-lite"/>
    </source>
</evidence>
<evidence type="ECO:0000313" key="11">
    <source>
        <dbReference type="Proteomes" id="UP000230750"/>
    </source>
</evidence>
<dbReference type="Gene3D" id="3.30.70.270">
    <property type="match status" value="2"/>
</dbReference>
<keyword evidence="6" id="KW-0695">RNA-directed DNA polymerase</keyword>
<feature type="region of interest" description="Disordered" evidence="7">
    <location>
        <begin position="14"/>
        <end position="37"/>
    </location>
</feature>
<feature type="transmembrane region" description="Helical" evidence="8">
    <location>
        <begin position="262"/>
        <end position="282"/>
    </location>
</feature>
<dbReference type="AlphaFoldDB" id="A0A2G8KFT2"/>
<dbReference type="InterPro" id="IPR043128">
    <property type="entry name" value="Rev_trsase/Diguanyl_cyclase"/>
</dbReference>
<keyword evidence="8" id="KW-0472">Membrane</keyword>
<evidence type="ECO:0000313" key="10">
    <source>
        <dbReference type="EMBL" id="PIK46862.1"/>
    </source>
</evidence>
<accession>A0A2G8KFT2</accession>
<dbReference type="InterPro" id="IPR050951">
    <property type="entry name" value="Retrovirus_Pol_polyprotein"/>
</dbReference>
<dbReference type="InterPro" id="IPR041373">
    <property type="entry name" value="RT_RNaseH"/>
</dbReference>
<evidence type="ECO:0000259" key="9">
    <source>
        <dbReference type="PROSITE" id="PS50878"/>
    </source>
</evidence>
<keyword evidence="11" id="KW-1185">Reference proteome</keyword>
<sequence length="285" mass="32073">MIKTYCFDKEKQWDQGIPPKEDSVSPLTPLPSPEVKSISTPTGVALATAPCIRDQSDGSFRFCTDYRKVNSVTRSDSYPIPRIDDCIDQIGQSKYVTKFDLLKGYWEIPLSEAAKRISAFVTPCGLYQYTVMPFGMKNAPATFQRFINTLVGDLQGCSVYIDDIVIYSQTWQEHIAQIRSLMERLCSANLTVNLVKNFEKQFKLAVDASDFGAGSILLQQDSEGIDHPVCYFSKKFNKHQQNYSTVEKETLALLLSLQMFDVYLGTTPFPVIVLLITILSHLSTT</sequence>
<evidence type="ECO:0000256" key="4">
    <source>
        <dbReference type="ARBA" id="ARBA00022759"/>
    </source>
</evidence>
<dbReference type="Pfam" id="PF17917">
    <property type="entry name" value="RT_RNaseH"/>
    <property type="match status" value="1"/>
</dbReference>
<proteinExistence type="predicted"/>
<dbReference type="InterPro" id="IPR043502">
    <property type="entry name" value="DNA/RNA_pol_sf"/>
</dbReference>
<dbReference type="CDD" id="cd01647">
    <property type="entry name" value="RT_LTR"/>
    <property type="match status" value="1"/>
</dbReference>
<organism evidence="10 11">
    <name type="scientific">Stichopus japonicus</name>
    <name type="common">Sea cucumber</name>
    <dbReference type="NCBI Taxonomy" id="307972"/>
    <lineage>
        <taxon>Eukaryota</taxon>
        <taxon>Metazoa</taxon>
        <taxon>Echinodermata</taxon>
        <taxon>Eleutherozoa</taxon>
        <taxon>Echinozoa</taxon>
        <taxon>Holothuroidea</taxon>
        <taxon>Aspidochirotacea</taxon>
        <taxon>Aspidochirotida</taxon>
        <taxon>Stichopodidae</taxon>
        <taxon>Apostichopus</taxon>
    </lineage>
</organism>
<dbReference type="EMBL" id="MRZV01000617">
    <property type="protein sequence ID" value="PIK46862.1"/>
    <property type="molecule type" value="Genomic_DNA"/>
</dbReference>
<comment type="caution">
    <text evidence="10">The sequence shown here is derived from an EMBL/GenBank/DDBJ whole genome shotgun (WGS) entry which is preliminary data.</text>
</comment>
<gene>
    <name evidence="10" type="ORF">BSL78_16279</name>
</gene>
<feature type="domain" description="Reverse transcriptase" evidence="9">
    <location>
        <begin position="1"/>
        <end position="217"/>
    </location>
</feature>
<keyword evidence="8" id="KW-0812">Transmembrane</keyword>
<keyword evidence="5" id="KW-0378">Hydrolase</keyword>
<protein>
    <recommendedName>
        <fullName evidence="9">Reverse transcriptase domain-containing protein</fullName>
    </recommendedName>
</protein>
<dbReference type="GO" id="GO:0004519">
    <property type="term" value="F:endonuclease activity"/>
    <property type="evidence" value="ECO:0007669"/>
    <property type="project" value="UniProtKB-KW"/>
</dbReference>
<dbReference type="FunFam" id="3.10.20.370:FF:000001">
    <property type="entry name" value="Retrovirus-related Pol polyprotein from transposon 17.6-like protein"/>
    <property type="match status" value="1"/>
</dbReference>
<dbReference type="PROSITE" id="PS50878">
    <property type="entry name" value="RT_POL"/>
    <property type="match status" value="1"/>
</dbReference>
<keyword evidence="4" id="KW-0255">Endonuclease</keyword>
<evidence type="ECO:0000256" key="8">
    <source>
        <dbReference type="SAM" id="Phobius"/>
    </source>
</evidence>
<reference evidence="10 11" key="1">
    <citation type="journal article" date="2017" name="PLoS Biol.">
        <title>The sea cucumber genome provides insights into morphological evolution and visceral regeneration.</title>
        <authorList>
            <person name="Zhang X."/>
            <person name="Sun L."/>
            <person name="Yuan J."/>
            <person name="Sun Y."/>
            <person name="Gao Y."/>
            <person name="Zhang L."/>
            <person name="Li S."/>
            <person name="Dai H."/>
            <person name="Hamel J.F."/>
            <person name="Liu C."/>
            <person name="Yu Y."/>
            <person name="Liu S."/>
            <person name="Lin W."/>
            <person name="Guo K."/>
            <person name="Jin S."/>
            <person name="Xu P."/>
            <person name="Storey K.B."/>
            <person name="Huan P."/>
            <person name="Zhang T."/>
            <person name="Zhou Y."/>
            <person name="Zhang J."/>
            <person name="Lin C."/>
            <person name="Li X."/>
            <person name="Xing L."/>
            <person name="Huo D."/>
            <person name="Sun M."/>
            <person name="Wang L."/>
            <person name="Mercier A."/>
            <person name="Li F."/>
            <person name="Yang H."/>
            <person name="Xiang J."/>
        </authorList>
    </citation>
    <scope>NUCLEOTIDE SEQUENCE [LARGE SCALE GENOMIC DNA]</scope>
    <source>
        <strain evidence="10">Shaxun</strain>
        <tissue evidence="10">Muscle</tissue>
    </source>
</reference>
<dbReference type="SUPFAM" id="SSF56672">
    <property type="entry name" value="DNA/RNA polymerases"/>
    <property type="match status" value="1"/>
</dbReference>
<keyword evidence="8" id="KW-1133">Transmembrane helix</keyword>
<dbReference type="OrthoDB" id="420169at2759"/>
<evidence type="ECO:0000256" key="6">
    <source>
        <dbReference type="ARBA" id="ARBA00022918"/>
    </source>
</evidence>
<keyword evidence="2" id="KW-0548">Nucleotidyltransferase</keyword>
<dbReference type="GO" id="GO:0016787">
    <property type="term" value="F:hydrolase activity"/>
    <property type="evidence" value="ECO:0007669"/>
    <property type="project" value="UniProtKB-KW"/>
</dbReference>
<dbReference type="Proteomes" id="UP000230750">
    <property type="component" value="Unassembled WGS sequence"/>
</dbReference>
<dbReference type="InterPro" id="IPR000477">
    <property type="entry name" value="RT_dom"/>
</dbReference>
<dbReference type="GO" id="GO:0003964">
    <property type="term" value="F:RNA-directed DNA polymerase activity"/>
    <property type="evidence" value="ECO:0007669"/>
    <property type="project" value="UniProtKB-KW"/>
</dbReference>
<dbReference type="Gene3D" id="3.10.20.370">
    <property type="match status" value="1"/>
</dbReference>
<feature type="compositionally biased region" description="Basic and acidic residues" evidence="7">
    <location>
        <begin position="14"/>
        <end position="23"/>
    </location>
</feature>
<dbReference type="Pfam" id="PF00078">
    <property type="entry name" value="RVT_1"/>
    <property type="match status" value="1"/>
</dbReference>
<dbReference type="PANTHER" id="PTHR37984:SF5">
    <property type="entry name" value="PROTEIN NYNRIN-LIKE"/>
    <property type="match status" value="1"/>
</dbReference>